<sequence>MPQGFGNTGGVKTTEDLLSSSLLSSDKRNFICLRTVTKITTRTENRVKDQIYFKREGAVRETIMGTKEM</sequence>
<reference evidence="1" key="1">
    <citation type="submission" date="2023-11" db="EMBL/GenBank/DDBJ databases">
        <title>Genome assemblies of two species of porcelain crab, Petrolisthes cinctipes and Petrolisthes manimaculis (Anomura: Porcellanidae).</title>
        <authorList>
            <person name="Angst P."/>
        </authorList>
    </citation>
    <scope>NUCLEOTIDE SEQUENCE</scope>
    <source>
        <strain evidence="1">PB745_02</strain>
        <tissue evidence="1">Gill</tissue>
    </source>
</reference>
<evidence type="ECO:0000313" key="2">
    <source>
        <dbReference type="Proteomes" id="UP001292094"/>
    </source>
</evidence>
<gene>
    <name evidence="1" type="ORF">Pmani_027947</name>
</gene>
<organism evidence="1 2">
    <name type="scientific">Petrolisthes manimaculis</name>
    <dbReference type="NCBI Taxonomy" id="1843537"/>
    <lineage>
        <taxon>Eukaryota</taxon>
        <taxon>Metazoa</taxon>
        <taxon>Ecdysozoa</taxon>
        <taxon>Arthropoda</taxon>
        <taxon>Crustacea</taxon>
        <taxon>Multicrustacea</taxon>
        <taxon>Malacostraca</taxon>
        <taxon>Eumalacostraca</taxon>
        <taxon>Eucarida</taxon>
        <taxon>Decapoda</taxon>
        <taxon>Pleocyemata</taxon>
        <taxon>Anomura</taxon>
        <taxon>Galatheoidea</taxon>
        <taxon>Porcellanidae</taxon>
        <taxon>Petrolisthes</taxon>
    </lineage>
</organism>
<protein>
    <submittedName>
        <fullName evidence="1">Uncharacterized protein</fullName>
    </submittedName>
</protein>
<accession>A0AAE1P124</accession>
<name>A0AAE1P124_9EUCA</name>
<comment type="caution">
    <text evidence="1">The sequence shown here is derived from an EMBL/GenBank/DDBJ whole genome shotgun (WGS) entry which is preliminary data.</text>
</comment>
<evidence type="ECO:0000313" key="1">
    <source>
        <dbReference type="EMBL" id="KAK4299803.1"/>
    </source>
</evidence>
<dbReference type="AlphaFoldDB" id="A0AAE1P124"/>
<proteinExistence type="predicted"/>
<dbReference type="Proteomes" id="UP001292094">
    <property type="component" value="Unassembled WGS sequence"/>
</dbReference>
<dbReference type="EMBL" id="JAWZYT010003170">
    <property type="protein sequence ID" value="KAK4299803.1"/>
    <property type="molecule type" value="Genomic_DNA"/>
</dbReference>
<keyword evidence="2" id="KW-1185">Reference proteome</keyword>